<evidence type="ECO:0000256" key="2">
    <source>
        <dbReference type="ARBA" id="ARBA00012180"/>
    </source>
</evidence>
<dbReference type="PANTHER" id="PTHR37984:SF5">
    <property type="entry name" value="PROTEIN NYNRIN-LIKE"/>
    <property type="match status" value="1"/>
</dbReference>
<organism evidence="12 13">
    <name type="scientific">Amphiprion ocellaris</name>
    <name type="common">Clown anemonefish</name>
    <dbReference type="NCBI Taxonomy" id="80972"/>
    <lineage>
        <taxon>Eukaryota</taxon>
        <taxon>Metazoa</taxon>
        <taxon>Chordata</taxon>
        <taxon>Craniata</taxon>
        <taxon>Vertebrata</taxon>
        <taxon>Euteleostomi</taxon>
        <taxon>Actinopterygii</taxon>
        <taxon>Neopterygii</taxon>
        <taxon>Teleostei</taxon>
        <taxon>Neoteleostei</taxon>
        <taxon>Acanthomorphata</taxon>
        <taxon>Ovalentaria</taxon>
        <taxon>Pomacentridae</taxon>
        <taxon>Amphiprion</taxon>
    </lineage>
</organism>
<reference evidence="12 13" key="1">
    <citation type="submission" date="2022-01" db="EMBL/GenBank/DDBJ databases">
        <title>A chromosome-scale genome assembly of the false clownfish, Amphiprion ocellaris.</title>
        <authorList>
            <person name="Ryu T."/>
        </authorList>
    </citation>
    <scope>NUCLEOTIDE SEQUENCE [LARGE SCALE GENOMIC DNA]</scope>
</reference>
<keyword evidence="3" id="KW-0808">Transferase</keyword>
<dbReference type="InterPro" id="IPR036397">
    <property type="entry name" value="RNaseH_sf"/>
</dbReference>
<evidence type="ECO:0000256" key="7">
    <source>
        <dbReference type="ARBA" id="ARBA00022801"/>
    </source>
</evidence>
<dbReference type="InterPro" id="IPR041577">
    <property type="entry name" value="RT_RNaseH_2"/>
</dbReference>
<keyword evidence="5" id="KW-0540">Nuclease</keyword>
<feature type="domain" description="RNase H type-1" evidence="10">
    <location>
        <begin position="360"/>
        <end position="507"/>
    </location>
</feature>
<dbReference type="Ensembl" id="ENSAOCT00000052915.1">
    <property type="protein sequence ID" value="ENSAOCP00000061371.1"/>
    <property type="gene ID" value="ENSAOCG00000030893.1"/>
</dbReference>
<accession>A0AAQ5X3D5</accession>
<evidence type="ECO:0000313" key="13">
    <source>
        <dbReference type="Proteomes" id="UP001501940"/>
    </source>
</evidence>
<dbReference type="Proteomes" id="UP001501940">
    <property type="component" value="Chromosome 13"/>
</dbReference>
<dbReference type="PROSITE" id="PS50879">
    <property type="entry name" value="RNASE_H_1"/>
    <property type="match status" value="1"/>
</dbReference>
<dbReference type="SUPFAM" id="SSF53098">
    <property type="entry name" value="Ribonuclease H-like"/>
    <property type="match status" value="2"/>
</dbReference>
<evidence type="ECO:0000259" key="10">
    <source>
        <dbReference type="PROSITE" id="PS50879"/>
    </source>
</evidence>
<evidence type="ECO:0000259" key="11">
    <source>
        <dbReference type="PROSITE" id="PS50994"/>
    </source>
</evidence>
<keyword evidence="6" id="KW-0255">Endonuclease</keyword>
<dbReference type="Gene3D" id="3.30.420.10">
    <property type="entry name" value="Ribonuclease H-like superfamily/Ribonuclease H"/>
    <property type="match status" value="2"/>
</dbReference>
<dbReference type="Gene3D" id="2.30.30.850">
    <property type="match status" value="1"/>
</dbReference>
<dbReference type="Ensembl" id="ENSAOCT00000037807.1">
    <property type="protein sequence ID" value="ENSAOCP00000035437.1"/>
    <property type="gene ID" value="ENSAOCG00000030893.1"/>
</dbReference>
<evidence type="ECO:0000259" key="9">
    <source>
        <dbReference type="PROSITE" id="PS50878"/>
    </source>
</evidence>
<evidence type="ECO:0000256" key="3">
    <source>
        <dbReference type="ARBA" id="ARBA00022679"/>
    </source>
</evidence>
<dbReference type="GO" id="GO:0004523">
    <property type="term" value="F:RNA-DNA hybrid ribonuclease activity"/>
    <property type="evidence" value="ECO:0007669"/>
    <property type="project" value="UniProtKB-EC"/>
</dbReference>
<dbReference type="Pfam" id="PF18697">
    <property type="entry name" value="MLVIN_C"/>
    <property type="match status" value="1"/>
</dbReference>
<evidence type="ECO:0000256" key="4">
    <source>
        <dbReference type="ARBA" id="ARBA00022695"/>
    </source>
</evidence>
<dbReference type="PROSITE" id="PS50878">
    <property type="entry name" value="RT_POL"/>
    <property type="match status" value="1"/>
</dbReference>
<comment type="similarity">
    <text evidence="1">Belongs to the beta type-B retroviral polymerase family. HERV class-II K(HML-2) pol subfamily.</text>
</comment>
<dbReference type="InterPro" id="IPR043128">
    <property type="entry name" value="Rev_trsase/Diguanyl_cyclase"/>
</dbReference>
<dbReference type="Pfam" id="PF00075">
    <property type="entry name" value="RNase_H"/>
    <property type="match status" value="1"/>
</dbReference>
<keyword evidence="13" id="KW-1185">Reference proteome</keyword>
<dbReference type="EC" id="3.1.26.4" evidence="2"/>
<dbReference type="InterPro" id="IPR050951">
    <property type="entry name" value="Retrovirus_Pol_polyprotein"/>
</dbReference>
<dbReference type="InterPro" id="IPR001584">
    <property type="entry name" value="Integrase_cat-core"/>
</dbReference>
<evidence type="ECO:0000256" key="5">
    <source>
        <dbReference type="ARBA" id="ARBA00022722"/>
    </source>
</evidence>
<reference evidence="12" key="2">
    <citation type="submission" date="2025-05" db="UniProtKB">
        <authorList>
            <consortium name="Ensembl"/>
        </authorList>
    </citation>
    <scope>IDENTIFICATION</scope>
</reference>
<keyword evidence="7" id="KW-0378">Hydrolase</keyword>
<feature type="domain" description="Reverse transcriptase" evidence="9">
    <location>
        <begin position="1"/>
        <end position="114"/>
    </location>
</feature>
<keyword evidence="4" id="KW-0548">Nucleotidyltransferase</keyword>
<dbReference type="Gene3D" id="3.10.20.370">
    <property type="match status" value="1"/>
</dbReference>
<feature type="domain" description="Integrase catalytic" evidence="11">
    <location>
        <begin position="630"/>
        <end position="786"/>
    </location>
</feature>
<dbReference type="PROSITE" id="PS50994">
    <property type="entry name" value="INTEGRASE"/>
    <property type="match status" value="1"/>
</dbReference>
<dbReference type="InterPro" id="IPR012337">
    <property type="entry name" value="RNaseH-like_sf"/>
</dbReference>
<dbReference type="FunFam" id="3.30.70.270:FF:000020">
    <property type="entry name" value="Transposon Tf2-6 polyprotein-like Protein"/>
    <property type="match status" value="1"/>
</dbReference>
<dbReference type="GO" id="GO:0016779">
    <property type="term" value="F:nucleotidyltransferase activity"/>
    <property type="evidence" value="ECO:0007669"/>
    <property type="project" value="UniProtKB-KW"/>
</dbReference>
<protein>
    <recommendedName>
        <fullName evidence="2">ribonuclease H</fullName>
        <ecNumber evidence="2">3.1.26.4</ecNumber>
    </recommendedName>
</protein>
<dbReference type="InterPro" id="IPR000477">
    <property type="entry name" value="RT_dom"/>
</dbReference>
<dbReference type="Gene3D" id="1.10.340.70">
    <property type="match status" value="1"/>
</dbReference>
<evidence type="ECO:0000256" key="6">
    <source>
        <dbReference type="ARBA" id="ARBA00022759"/>
    </source>
</evidence>
<name>A0AAQ5X3D5_AMPOC</name>
<evidence type="ECO:0000256" key="1">
    <source>
        <dbReference type="ARBA" id="ARBA00010879"/>
    </source>
</evidence>
<sequence>MPFSQFHCTKIHKDYLLLGLKTKPTLTPDYPQGFTHSPTMYSQALQMSMSTCPNLTGGQMLLYVDDILVTGNSQEQCKENTLVVLKHLYLQGHKVSQHKLQCWTESVRYLGHIISAQGKQVTPERKEAVLATPKPKTKQQMMSFLGLCNFCRTWIPDYSKLAQPLQNLIYGKQLAMNAQIEWTDEGNNAFQHLKQQLASSSTLATPNYDKPFALMVSNKDTHMTAVLTQRSGDRPRPIAFYSKKLDPVASGLPHCVQACVAIAEAIHASAEIVLLHPLTVYIEHSVEVILLQTPLPFLTTSRHLGLISRLLSHPHIVFKTCKTISVSQLVATPVDGTSHSCEDLIKRETKPRPDISETPQCNQKHLFVDGSAQKDCHGRNRVGYAVTTSSTVLEAGALLSSYSAQTAELHAVTRACKISKGQDVCIWTDSQYVHDAVHHFSSIWSRRGLTTATGKPLTHSAKMIELLQAVLLPKSLSLCKCAAHQTDESEITKGNNLADETAKVAALAEPHCENNLLTMTNIDIDILQDAQKTAPIAEQKSWQTRGAITKDNILYIDNKPILPKSLHATAALVSHGKTHVSTGGMVTLVNRHYYAINFESSAKQHISKCMICLKHNSQGNTRPKRGRFPTPPHPFHTIHMDFIELTESREGKYALVIICAFSKWVEIYPLKKNDALNTAKCLVKHYIPTYGVPKVIRSDNGTHFVNEVIKLTAEALGIELKNHCAYHPQSAGLVERTNGTIKSRLRKTMEETGRPWNDCVCLVKMWMRITRSDTGLTPFEVVYGRIFPLPQFNNDLDKSDRETRLADYMKKKMLNDKEIQSANTVPQNPISHQQKVKPGDWVLIKVFQRRSWSAPKWEGPYQVLLTTPTAIKIAERPSWIHLTHCKLVTEAVKELHSDRD</sequence>
<dbReference type="InterPro" id="IPR002156">
    <property type="entry name" value="RNaseH_domain"/>
</dbReference>
<dbReference type="GeneTree" id="ENSGT00940000160750"/>
<dbReference type="PANTHER" id="PTHR37984">
    <property type="entry name" value="PROTEIN CBG26694"/>
    <property type="match status" value="1"/>
</dbReference>
<dbReference type="Pfam" id="PF00665">
    <property type="entry name" value="rve"/>
    <property type="match status" value="1"/>
</dbReference>
<dbReference type="SUPFAM" id="SSF56672">
    <property type="entry name" value="DNA/RNA polymerases"/>
    <property type="match status" value="1"/>
</dbReference>
<dbReference type="Pfam" id="PF17919">
    <property type="entry name" value="RT_RNaseH_2"/>
    <property type="match status" value="1"/>
</dbReference>
<dbReference type="GO" id="GO:0003676">
    <property type="term" value="F:nucleic acid binding"/>
    <property type="evidence" value="ECO:0007669"/>
    <property type="project" value="InterPro"/>
</dbReference>
<evidence type="ECO:0000313" key="12">
    <source>
        <dbReference type="Ensembl" id="ENSAOCP00000035437.1"/>
    </source>
</evidence>
<dbReference type="InterPro" id="IPR043502">
    <property type="entry name" value="DNA/RNA_pol_sf"/>
</dbReference>
<dbReference type="GO" id="GO:0015074">
    <property type="term" value="P:DNA integration"/>
    <property type="evidence" value="ECO:0007669"/>
    <property type="project" value="InterPro"/>
</dbReference>
<evidence type="ECO:0000256" key="8">
    <source>
        <dbReference type="ARBA" id="ARBA00023268"/>
    </source>
</evidence>
<keyword evidence="8" id="KW-0511">Multifunctional enzyme</keyword>
<proteinExistence type="inferred from homology"/>
<dbReference type="InterPro" id="IPR040643">
    <property type="entry name" value="MLVIN_C"/>
</dbReference>
<dbReference type="Pfam" id="PF00078">
    <property type="entry name" value="RVT_1"/>
    <property type="match status" value="1"/>
</dbReference>
<dbReference type="AlphaFoldDB" id="A0AAQ5X3D5"/>
<dbReference type="Gene3D" id="3.30.70.270">
    <property type="match status" value="2"/>
</dbReference>